<evidence type="ECO:0000313" key="1">
    <source>
        <dbReference type="EMBL" id="ORX18476.1"/>
    </source>
</evidence>
<dbReference type="AlphaFoldDB" id="A0A1X2FJ78"/>
<comment type="caution">
    <text evidence="1">The sequence shown here is derived from an EMBL/GenBank/DDBJ whole genome shotgun (WGS) entry which is preliminary data.</text>
</comment>
<accession>A0A1X2FJ78</accession>
<protein>
    <submittedName>
        <fullName evidence="1">Uncharacterized protein</fullName>
    </submittedName>
</protein>
<dbReference type="RefSeq" id="WP_085142625.1">
    <property type="nucleotide sequence ID" value="NZ_JACKUA010000023.1"/>
</dbReference>
<evidence type="ECO:0000313" key="2">
    <source>
        <dbReference type="Proteomes" id="UP000193964"/>
    </source>
</evidence>
<dbReference type="Proteomes" id="UP000193964">
    <property type="component" value="Unassembled WGS sequence"/>
</dbReference>
<dbReference type="EMBL" id="LQQA01000005">
    <property type="protein sequence ID" value="ORX18476.1"/>
    <property type="molecule type" value="Genomic_DNA"/>
</dbReference>
<reference evidence="1 2" key="1">
    <citation type="submission" date="2016-01" db="EMBL/GenBank/DDBJ databases">
        <title>The new phylogeny of the genus Mycobacterium.</title>
        <authorList>
            <person name="Tarcisio F."/>
            <person name="Conor M."/>
            <person name="Antonella G."/>
            <person name="Elisabetta G."/>
            <person name="Giulia F.S."/>
            <person name="Sara T."/>
            <person name="Anna F."/>
            <person name="Clotilde B."/>
            <person name="Roberto B."/>
            <person name="Veronica D.S."/>
            <person name="Fabio R."/>
            <person name="Monica P."/>
            <person name="Olivier J."/>
            <person name="Enrico T."/>
            <person name="Nicola S."/>
        </authorList>
    </citation>
    <scope>NUCLEOTIDE SEQUENCE [LARGE SCALE GENOMIC DNA]</scope>
    <source>
        <strain evidence="1 2">ATCC 700010</strain>
    </source>
</reference>
<proteinExistence type="predicted"/>
<sequence>MAAINLFGAAVKISLLRHMLTLLEEVKELPPDQEVRLLEMLIGMFDAYPEVHGTEPTMAKNLTGGFRHQSPALHADGASSGIDMIAQEIRRGTAELQAEHRIPVFVQKAADHLVAYRQNRHRRAEARRPVPPSLDGLVVETRVRLIDRADRRRRGGPVVASRL</sequence>
<gene>
    <name evidence="1" type="ORF">AWC31_14325</name>
</gene>
<name>A0A1X2FJ78_9MYCO</name>
<organism evidence="1 2">
    <name type="scientific">Mycolicibacterium wolinskyi</name>
    <dbReference type="NCBI Taxonomy" id="59750"/>
    <lineage>
        <taxon>Bacteria</taxon>
        <taxon>Bacillati</taxon>
        <taxon>Actinomycetota</taxon>
        <taxon>Actinomycetes</taxon>
        <taxon>Mycobacteriales</taxon>
        <taxon>Mycobacteriaceae</taxon>
        <taxon>Mycolicibacterium</taxon>
    </lineage>
</organism>